<dbReference type="PANTHER" id="PTHR10796:SF103">
    <property type="entry name" value="SSD DOMAIN-CONTAINING PROTEIN"/>
    <property type="match status" value="1"/>
</dbReference>
<evidence type="ECO:0000256" key="7">
    <source>
        <dbReference type="SAM" id="Phobius"/>
    </source>
</evidence>
<feature type="transmembrane region" description="Helical" evidence="7">
    <location>
        <begin position="153"/>
        <end position="177"/>
    </location>
</feature>
<dbReference type="InterPro" id="IPR003392">
    <property type="entry name" value="PTHD_SSD"/>
</dbReference>
<dbReference type="InterPro" id="IPR051697">
    <property type="entry name" value="Patched_domain-protein"/>
</dbReference>
<evidence type="ECO:0000256" key="6">
    <source>
        <dbReference type="ARBA" id="ARBA00023180"/>
    </source>
</evidence>
<organism evidence="11">
    <name type="scientific">Anisakis simplex</name>
    <name type="common">Herring worm</name>
    <dbReference type="NCBI Taxonomy" id="6269"/>
    <lineage>
        <taxon>Eukaryota</taxon>
        <taxon>Metazoa</taxon>
        <taxon>Ecdysozoa</taxon>
        <taxon>Nematoda</taxon>
        <taxon>Chromadorea</taxon>
        <taxon>Rhabditida</taxon>
        <taxon>Spirurina</taxon>
        <taxon>Ascaridomorpha</taxon>
        <taxon>Ascaridoidea</taxon>
        <taxon>Anisakidae</taxon>
        <taxon>Anisakis</taxon>
        <taxon>Anisakis simplex complex</taxon>
    </lineage>
</organism>
<dbReference type="GO" id="GO:0030659">
    <property type="term" value="C:cytoplasmic vesicle membrane"/>
    <property type="evidence" value="ECO:0007669"/>
    <property type="project" value="TreeGrafter"/>
</dbReference>
<dbReference type="PANTHER" id="PTHR10796">
    <property type="entry name" value="PATCHED-RELATED"/>
    <property type="match status" value="1"/>
</dbReference>
<keyword evidence="6" id="KW-0325">Glycoprotein</keyword>
<dbReference type="GO" id="GO:0006897">
    <property type="term" value="P:endocytosis"/>
    <property type="evidence" value="ECO:0007669"/>
    <property type="project" value="TreeGrafter"/>
</dbReference>
<sequence>MEMSRGDKTMQTSVVKSFKLFILHYMDLKYALLSRDLELEEQRKITIVSLPYLAITGLILTVFLMITLIDIPLYRSQIIESVMAVLSPSMALITTAGCLWGIGVPFSNILTAVPFLVITIGVDDAFLILAAWRHSNTSLEISNRTGESLAKSGASITVTSLTDILCFAVGIISAIPVVRLFCLYTAIALTVDFIYQITFFASCVVFCAKRQARIEEEIRMKTNNNMASAYLSTLVDANFTMENLYLEESELNSITKQMQTFVLKESFNVNFAVNPCPNFSHNFIRIKFNEMVQRLENITPFGRGKVGTNLWTRDFQTIISFWDGDESDLWKEEVLLKNYRELSLDEKYINIGYYLLLL</sequence>
<protein>
    <submittedName>
        <fullName evidence="11">SSD domain-containing protein</fullName>
    </submittedName>
</protein>
<dbReference type="GO" id="GO:0018996">
    <property type="term" value="P:molting cycle, collagen and cuticulin-based cuticle"/>
    <property type="evidence" value="ECO:0007669"/>
    <property type="project" value="TreeGrafter"/>
</dbReference>
<dbReference type="AlphaFoldDB" id="A0A0M3IYV6"/>
<accession>A0A0M3IYV6</accession>
<gene>
    <name evidence="9" type="ORF">ASIM_LOCUS339</name>
</gene>
<evidence type="ECO:0000256" key="5">
    <source>
        <dbReference type="ARBA" id="ARBA00023136"/>
    </source>
</evidence>
<feature type="transmembrane region" description="Helical" evidence="7">
    <location>
        <begin position="183"/>
        <end position="208"/>
    </location>
</feature>
<evidence type="ECO:0000256" key="3">
    <source>
        <dbReference type="ARBA" id="ARBA00022692"/>
    </source>
</evidence>
<name>A0A0M3IYV6_ANISI</name>
<dbReference type="WBParaSite" id="ASIM_0000043501-mRNA-1">
    <property type="protein sequence ID" value="ASIM_0000043501-mRNA-1"/>
    <property type="gene ID" value="ASIM_0000043501"/>
</dbReference>
<dbReference type="OrthoDB" id="5869382at2759"/>
<keyword evidence="10" id="KW-1185">Reference proteome</keyword>
<dbReference type="Pfam" id="PF02460">
    <property type="entry name" value="Patched"/>
    <property type="match status" value="1"/>
</dbReference>
<evidence type="ECO:0000313" key="11">
    <source>
        <dbReference type="WBParaSite" id="ASIM_0000043501-mRNA-1"/>
    </source>
</evidence>
<dbReference type="Proteomes" id="UP000267096">
    <property type="component" value="Unassembled WGS sequence"/>
</dbReference>
<evidence type="ECO:0000313" key="9">
    <source>
        <dbReference type="EMBL" id="VDK17609.1"/>
    </source>
</evidence>
<reference evidence="11" key="1">
    <citation type="submission" date="2017-02" db="UniProtKB">
        <authorList>
            <consortium name="WormBaseParasite"/>
        </authorList>
    </citation>
    <scope>IDENTIFICATION</scope>
</reference>
<keyword evidence="5 7" id="KW-0472">Membrane</keyword>
<feature type="transmembrane region" description="Helical" evidence="7">
    <location>
        <begin position="45"/>
        <end position="69"/>
    </location>
</feature>
<feature type="transmembrane region" description="Helical" evidence="7">
    <location>
        <begin position="109"/>
        <end position="132"/>
    </location>
</feature>
<proteinExistence type="inferred from homology"/>
<feature type="transmembrane region" description="Helical" evidence="7">
    <location>
        <begin position="81"/>
        <end position="103"/>
    </location>
</feature>
<keyword evidence="4 7" id="KW-1133">Transmembrane helix</keyword>
<evidence type="ECO:0000256" key="1">
    <source>
        <dbReference type="ARBA" id="ARBA00004141"/>
    </source>
</evidence>
<comment type="similarity">
    <text evidence="2">Belongs to the patched family.</text>
</comment>
<evidence type="ECO:0000259" key="8">
    <source>
        <dbReference type="PROSITE" id="PS50156"/>
    </source>
</evidence>
<evidence type="ECO:0000256" key="2">
    <source>
        <dbReference type="ARBA" id="ARBA00005585"/>
    </source>
</evidence>
<dbReference type="EMBL" id="UYRR01000180">
    <property type="protein sequence ID" value="VDK17609.1"/>
    <property type="molecule type" value="Genomic_DNA"/>
</dbReference>
<evidence type="ECO:0000313" key="10">
    <source>
        <dbReference type="Proteomes" id="UP000267096"/>
    </source>
</evidence>
<reference evidence="9 10" key="2">
    <citation type="submission" date="2018-11" db="EMBL/GenBank/DDBJ databases">
        <authorList>
            <consortium name="Pathogen Informatics"/>
        </authorList>
    </citation>
    <scope>NUCLEOTIDE SEQUENCE [LARGE SCALE GENOMIC DNA]</scope>
</reference>
<comment type="subcellular location">
    <subcellularLocation>
        <location evidence="1">Membrane</location>
        <topology evidence="1">Multi-pass membrane protein</topology>
    </subcellularLocation>
</comment>
<dbReference type="Gene3D" id="1.20.1640.10">
    <property type="entry name" value="Multidrug efflux transporter AcrB transmembrane domain"/>
    <property type="match status" value="1"/>
</dbReference>
<evidence type="ECO:0000256" key="4">
    <source>
        <dbReference type="ARBA" id="ARBA00022989"/>
    </source>
</evidence>
<keyword evidence="3 7" id="KW-0812">Transmembrane</keyword>
<dbReference type="InterPro" id="IPR000731">
    <property type="entry name" value="SSD"/>
</dbReference>
<dbReference type="PROSITE" id="PS50156">
    <property type="entry name" value="SSD"/>
    <property type="match status" value="1"/>
</dbReference>
<dbReference type="SUPFAM" id="SSF82866">
    <property type="entry name" value="Multidrug efflux transporter AcrB transmembrane domain"/>
    <property type="match status" value="1"/>
</dbReference>
<dbReference type="GO" id="GO:0005886">
    <property type="term" value="C:plasma membrane"/>
    <property type="evidence" value="ECO:0007669"/>
    <property type="project" value="TreeGrafter"/>
</dbReference>
<feature type="domain" description="SSD" evidence="8">
    <location>
        <begin position="49"/>
        <end position="206"/>
    </location>
</feature>